<dbReference type="Pfam" id="PF03140">
    <property type="entry name" value="DUF247"/>
    <property type="match status" value="2"/>
</dbReference>
<dbReference type="AlphaFoldDB" id="A0A438DKG9"/>
<comment type="caution">
    <text evidence="2">The sequence shown here is derived from an EMBL/GenBank/DDBJ whole genome shotgun (WGS) entry which is preliminary data.</text>
</comment>
<keyword evidence="1" id="KW-0472">Membrane</keyword>
<dbReference type="EMBL" id="QGNW01001587">
    <property type="protein sequence ID" value="RVW35963.1"/>
    <property type="molecule type" value="Genomic_DNA"/>
</dbReference>
<gene>
    <name evidence="2" type="ORF">CK203_078272</name>
</gene>
<dbReference type="InterPro" id="IPR004158">
    <property type="entry name" value="DUF247_pln"/>
</dbReference>
<dbReference type="OrthoDB" id="1849062at2759"/>
<evidence type="ECO:0000256" key="1">
    <source>
        <dbReference type="SAM" id="Phobius"/>
    </source>
</evidence>
<evidence type="ECO:0000313" key="2">
    <source>
        <dbReference type="EMBL" id="RVW35963.1"/>
    </source>
</evidence>
<proteinExistence type="predicted"/>
<protein>
    <submittedName>
        <fullName evidence="2">Uncharacterized protein</fullName>
    </submittedName>
</protein>
<dbReference type="Proteomes" id="UP000288805">
    <property type="component" value="Unassembled WGS sequence"/>
</dbReference>
<keyword evidence="1" id="KW-1133">Transmembrane helix</keyword>
<evidence type="ECO:0000313" key="3">
    <source>
        <dbReference type="Proteomes" id="UP000288805"/>
    </source>
</evidence>
<name>A0A438DKG9_VITVI</name>
<feature type="transmembrane region" description="Helical" evidence="1">
    <location>
        <begin position="195"/>
        <end position="215"/>
    </location>
</feature>
<feature type="transmembrane region" description="Helical" evidence="1">
    <location>
        <begin position="326"/>
        <end position="349"/>
    </location>
</feature>
<keyword evidence="1" id="KW-0812">Transmembrane</keyword>
<sequence>MQPDAKLVAEEEKPTHLLDLLRRKLLGKQRTARTGNDGSFLYGNVKALMATGIRFRRSKTGELRDVSFTSHGMIGYLNLPLLAIDRSSVPRLWNLMAYEVCPNMTTDSGVTSYVSFLDSLLDNSEDVKELESTRVLQNFFGGNEEVAQFFNSISVNLAVRDFSAYYYATADIRAHVRSHNSNRTYIWMIQLLDTYFTSPWTITVLVAAILVLFLTDVQTYFSLPSFHLLIVVSPSQLKPSFLSKLTVMRSTVERGFGLVHSNCLPEVKKLRQQLVLRNLLGSDEEVATLFNKITIDNWSQILMLITYKGVKEEIQNHYKNHFSGPWTVLAFLGAVLALFFSGLQTYFTVFPRRN</sequence>
<organism evidence="2 3">
    <name type="scientific">Vitis vinifera</name>
    <name type="common">Grape</name>
    <dbReference type="NCBI Taxonomy" id="29760"/>
    <lineage>
        <taxon>Eukaryota</taxon>
        <taxon>Viridiplantae</taxon>
        <taxon>Streptophyta</taxon>
        <taxon>Embryophyta</taxon>
        <taxon>Tracheophyta</taxon>
        <taxon>Spermatophyta</taxon>
        <taxon>Magnoliopsida</taxon>
        <taxon>eudicotyledons</taxon>
        <taxon>Gunneridae</taxon>
        <taxon>Pentapetalae</taxon>
        <taxon>rosids</taxon>
        <taxon>Vitales</taxon>
        <taxon>Vitaceae</taxon>
        <taxon>Viteae</taxon>
        <taxon>Vitis</taxon>
    </lineage>
</organism>
<accession>A0A438DKG9</accession>
<dbReference type="PANTHER" id="PTHR31170:SF25">
    <property type="entry name" value="BNAA09G04570D PROTEIN"/>
    <property type="match status" value="1"/>
</dbReference>
<dbReference type="PANTHER" id="PTHR31170">
    <property type="entry name" value="BNAC04G53230D PROTEIN"/>
    <property type="match status" value="1"/>
</dbReference>
<reference evidence="2 3" key="1">
    <citation type="journal article" date="2018" name="PLoS Genet.">
        <title>Population sequencing reveals clonal diversity and ancestral inbreeding in the grapevine cultivar Chardonnay.</title>
        <authorList>
            <person name="Roach M.J."/>
            <person name="Johnson D.L."/>
            <person name="Bohlmann J."/>
            <person name="van Vuuren H.J."/>
            <person name="Jones S.J."/>
            <person name="Pretorius I.S."/>
            <person name="Schmidt S.A."/>
            <person name="Borneman A.R."/>
        </authorList>
    </citation>
    <scope>NUCLEOTIDE SEQUENCE [LARGE SCALE GENOMIC DNA]</scope>
    <source>
        <strain evidence="3">cv. Chardonnay</strain>
        <tissue evidence="2">Leaf</tissue>
    </source>
</reference>